<dbReference type="PROSITE" id="PS50048">
    <property type="entry name" value="ZN2_CY6_FUNGAL_2"/>
    <property type="match status" value="1"/>
</dbReference>
<dbReference type="AlphaFoldDB" id="A0A7U2F7A8"/>
<feature type="region of interest" description="Disordered" evidence="8">
    <location>
        <begin position="778"/>
        <end position="850"/>
    </location>
</feature>
<evidence type="ECO:0000313" key="10">
    <source>
        <dbReference type="EMBL" id="QRC97820.1"/>
    </source>
</evidence>
<feature type="region of interest" description="Disordered" evidence="8">
    <location>
        <begin position="867"/>
        <end position="888"/>
    </location>
</feature>
<dbReference type="GO" id="GO:0006351">
    <property type="term" value="P:DNA-templated transcription"/>
    <property type="evidence" value="ECO:0007669"/>
    <property type="project" value="InterPro"/>
</dbReference>
<evidence type="ECO:0000313" key="11">
    <source>
        <dbReference type="Proteomes" id="UP000663193"/>
    </source>
</evidence>
<dbReference type="InterPro" id="IPR051615">
    <property type="entry name" value="Transcr_Regulatory_Elem"/>
</dbReference>
<dbReference type="CDD" id="cd00067">
    <property type="entry name" value="GAL4"/>
    <property type="match status" value="1"/>
</dbReference>
<keyword evidence="5" id="KW-0238">DNA-binding</keyword>
<evidence type="ECO:0000256" key="7">
    <source>
        <dbReference type="ARBA" id="ARBA00023242"/>
    </source>
</evidence>
<dbReference type="PROSITE" id="PS00463">
    <property type="entry name" value="ZN2_CY6_FUNGAL_1"/>
    <property type="match status" value="1"/>
</dbReference>
<protein>
    <recommendedName>
        <fullName evidence="9">Zn(2)-C6 fungal-type domain-containing protein</fullName>
    </recommendedName>
</protein>
<dbReference type="InterPro" id="IPR001138">
    <property type="entry name" value="Zn2Cys6_DnaBD"/>
</dbReference>
<dbReference type="SMART" id="SM00066">
    <property type="entry name" value="GAL4"/>
    <property type="match status" value="1"/>
</dbReference>
<keyword evidence="4" id="KW-0805">Transcription regulation</keyword>
<dbReference type="Gene3D" id="4.10.240.10">
    <property type="entry name" value="Zn(2)-C6 fungal-type DNA-binding domain"/>
    <property type="match status" value="1"/>
</dbReference>
<proteinExistence type="predicted"/>
<dbReference type="PANTHER" id="PTHR31313:SF79">
    <property type="entry name" value="C6 FINGER DOMAIN-CONTAINING PROTEIN"/>
    <property type="match status" value="1"/>
</dbReference>
<evidence type="ECO:0000256" key="6">
    <source>
        <dbReference type="ARBA" id="ARBA00023163"/>
    </source>
</evidence>
<feature type="region of interest" description="Disordered" evidence="8">
    <location>
        <begin position="105"/>
        <end position="137"/>
    </location>
</feature>
<evidence type="ECO:0000256" key="2">
    <source>
        <dbReference type="ARBA" id="ARBA00022723"/>
    </source>
</evidence>
<evidence type="ECO:0000259" key="9">
    <source>
        <dbReference type="PROSITE" id="PS50048"/>
    </source>
</evidence>
<dbReference type="InterPro" id="IPR007219">
    <property type="entry name" value="XnlR_reg_dom"/>
</dbReference>
<sequence>MPTETSGRPLLPQTAQMQSFTFAPPTLAPRENQRNYVFVDEHNRHKRLKVMRACEGCRRRKIKCDAATTNAWPCAACIRLKLNCVPPTVSYDKDFNGSQEYEIDSKPIQYGSPDDPSQHDYQSHPSMPHGMHHQMPPSMPTPVSAMYQTSPYANQQSQESLQYQSMSQPQVVQQSMGYPASQAYSQSSAPPPAMTMTPPESEPNWRSDSVSSITDALGELKIDHTAIAPYITNMKKALAETPAQEEYEVQLPASVSLDHTVRVPPEMMPAEEQALQYFDYFFTNIHPYCPVINKAYFYQQWQSARDSISPLMLEAIFACSTLMMGDIEEGSKWLALATKHEESFKDVSRLSTMQAMVLLLKAREASPKRGYFWRSWMATVSLVAMAKDLELHDHYDTHRMGKSCGSTGHDCIAKTRVWQMCLIFEAMIGGPQGRYDYSVDPETVDYDMPRLVPGQDATEFQIARQFVQYTRVAKNVYQTASLYGKLRKKSADWALSPAFLGHNADFSVWLREIPDDMQIVYPQDGTAPWIPSHMIANMHCYHFLSIVMHFRPQLHAVSENYDGTWKQHMMTCYSAAKTMCKLQESILKTYGMPGLLCMLRGISFHIYAVLTCTMLHLVAITCPDPDIHGDAREFFVRHMRILETCGPHFPMPEMQQQVNSLRQAFSADISKPFEMKPTFPFGSPQVAPQSSPLSNHGSYRSRHPSQASPLEQPGQVNYHAHPITPPISASDRGAKADSPAAQSLVMMASGQRAPQSATGMQLQETAQWNPQRIFDQWNVAFGTPPPSASSQSSPPLRPGPPGSNFDLRAQETPQSNYHLPSTSPQANVMQATPSQLPPSSGYPSTNPSYVTPSMWQEVVASSFSDGLKRRWDHGSTSMPEQQMYKRAR</sequence>
<evidence type="ECO:0000256" key="8">
    <source>
        <dbReference type="SAM" id="MobiDB-lite"/>
    </source>
</evidence>
<feature type="domain" description="Zn(2)-C6 fungal-type" evidence="9">
    <location>
        <begin position="53"/>
        <end position="85"/>
    </location>
</feature>
<dbReference type="InterPro" id="IPR036864">
    <property type="entry name" value="Zn2-C6_fun-type_DNA-bd_sf"/>
</dbReference>
<feature type="compositionally biased region" description="Low complexity" evidence="8">
    <location>
        <begin position="177"/>
        <end position="199"/>
    </location>
</feature>
<feature type="region of interest" description="Disordered" evidence="8">
    <location>
        <begin position="678"/>
        <end position="740"/>
    </location>
</feature>
<keyword evidence="2" id="KW-0479">Metal-binding</keyword>
<dbReference type="GO" id="GO:0005634">
    <property type="term" value="C:nucleus"/>
    <property type="evidence" value="ECO:0007669"/>
    <property type="project" value="UniProtKB-SubCell"/>
</dbReference>
<evidence type="ECO:0000256" key="3">
    <source>
        <dbReference type="ARBA" id="ARBA00022833"/>
    </source>
</evidence>
<gene>
    <name evidence="10" type="ORF">JI435_151630</name>
</gene>
<reference evidence="11" key="1">
    <citation type="journal article" date="2021" name="BMC Genomics">
        <title>Chromosome-level genome assembly and manually-curated proteome of model necrotroph Parastagonospora nodorum Sn15 reveals a genome-wide trove of candidate effector homologs, and redundancy of virulence-related functions within an accessory chromosome.</title>
        <authorList>
            <person name="Bertazzoni S."/>
            <person name="Jones D.A.B."/>
            <person name="Phan H.T."/>
            <person name="Tan K.-C."/>
            <person name="Hane J.K."/>
        </authorList>
    </citation>
    <scope>NUCLEOTIDE SEQUENCE [LARGE SCALE GENOMIC DNA]</scope>
    <source>
        <strain evidence="11">SN15 / ATCC MYA-4574 / FGSC 10173)</strain>
    </source>
</reference>
<feature type="compositionally biased region" description="Polar residues" evidence="8">
    <location>
        <begin position="686"/>
        <end position="709"/>
    </location>
</feature>
<organism evidence="10 11">
    <name type="scientific">Phaeosphaeria nodorum (strain SN15 / ATCC MYA-4574 / FGSC 10173)</name>
    <name type="common">Glume blotch fungus</name>
    <name type="synonym">Parastagonospora nodorum</name>
    <dbReference type="NCBI Taxonomy" id="321614"/>
    <lineage>
        <taxon>Eukaryota</taxon>
        <taxon>Fungi</taxon>
        <taxon>Dikarya</taxon>
        <taxon>Ascomycota</taxon>
        <taxon>Pezizomycotina</taxon>
        <taxon>Dothideomycetes</taxon>
        <taxon>Pleosporomycetidae</taxon>
        <taxon>Pleosporales</taxon>
        <taxon>Pleosporineae</taxon>
        <taxon>Phaeosphaeriaceae</taxon>
        <taxon>Parastagonospora</taxon>
    </lineage>
</organism>
<dbReference type="GO" id="GO:0000981">
    <property type="term" value="F:DNA-binding transcription factor activity, RNA polymerase II-specific"/>
    <property type="evidence" value="ECO:0007669"/>
    <property type="project" value="InterPro"/>
</dbReference>
<dbReference type="GO" id="GO:0008270">
    <property type="term" value="F:zinc ion binding"/>
    <property type="evidence" value="ECO:0007669"/>
    <property type="project" value="InterPro"/>
</dbReference>
<keyword evidence="3" id="KW-0862">Zinc</keyword>
<dbReference type="PANTHER" id="PTHR31313">
    <property type="entry name" value="TY1 ENHANCER ACTIVATOR"/>
    <property type="match status" value="1"/>
</dbReference>
<dbReference type="Proteomes" id="UP000663193">
    <property type="component" value="Chromosome 8"/>
</dbReference>
<dbReference type="GO" id="GO:0003677">
    <property type="term" value="F:DNA binding"/>
    <property type="evidence" value="ECO:0007669"/>
    <property type="project" value="UniProtKB-KW"/>
</dbReference>
<keyword evidence="6" id="KW-0804">Transcription</keyword>
<keyword evidence="7" id="KW-0539">Nucleus</keyword>
<name>A0A7U2F7A8_PHANO</name>
<comment type="subcellular location">
    <subcellularLocation>
        <location evidence="1">Nucleus</location>
    </subcellularLocation>
</comment>
<feature type="region of interest" description="Disordered" evidence="8">
    <location>
        <begin position="177"/>
        <end position="209"/>
    </location>
</feature>
<keyword evidence="11" id="KW-1185">Reference proteome</keyword>
<dbReference type="OrthoDB" id="2283631at2759"/>
<dbReference type="VEuPathDB" id="FungiDB:JI435_151630"/>
<dbReference type="CDD" id="cd12148">
    <property type="entry name" value="fungal_TF_MHR"/>
    <property type="match status" value="1"/>
</dbReference>
<evidence type="ECO:0000256" key="4">
    <source>
        <dbReference type="ARBA" id="ARBA00023015"/>
    </source>
</evidence>
<evidence type="ECO:0000256" key="5">
    <source>
        <dbReference type="ARBA" id="ARBA00023125"/>
    </source>
</evidence>
<dbReference type="Pfam" id="PF00172">
    <property type="entry name" value="Zn_clus"/>
    <property type="match status" value="1"/>
</dbReference>
<dbReference type="Pfam" id="PF04082">
    <property type="entry name" value="Fungal_trans"/>
    <property type="match status" value="1"/>
</dbReference>
<feature type="compositionally biased region" description="Polar residues" evidence="8">
    <location>
        <begin position="811"/>
        <end position="850"/>
    </location>
</feature>
<dbReference type="SUPFAM" id="SSF57701">
    <property type="entry name" value="Zn2/Cys6 DNA-binding domain"/>
    <property type="match status" value="1"/>
</dbReference>
<accession>A0A7U2F7A8</accession>
<dbReference type="EMBL" id="CP069030">
    <property type="protein sequence ID" value="QRC97820.1"/>
    <property type="molecule type" value="Genomic_DNA"/>
</dbReference>
<evidence type="ECO:0000256" key="1">
    <source>
        <dbReference type="ARBA" id="ARBA00004123"/>
    </source>
</evidence>